<protein>
    <submittedName>
        <fullName evidence="2">Uncharacterized protein</fullName>
    </submittedName>
</protein>
<reference evidence="3" key="1">
    <citation type="journal article" date="2019" name="Int. J. Syst. Evol. Microbiol.">
        <title>The Global Catalogue of Microorganisms (GCM) 10K type strain sequencing project: providing services to taxonomists for standard genome sequencing and annotation.</title>
        <authorList>
            <consortium name="The Broad Institute Genomics Platform"/>
            <consortium name="The Broad Institute Genome Sequencing Center for Infectious Disease"/>
            <person name="Wu L."/>
            <person name="Ma J."/>
        </authorList>
    </citation>
    <scope>NUCLEOTIDE SEQUENCE [LARGE SCALE GENOMIC DNA]</scope>
    <source>
        <strain evidence="3">JCM 18303</strain>
    </source>
</reference>
<evidence type="ECO:0000313" key="3">
    <source>
        <dbReference type="Proteomes" id="UP001428817"/>
    </source>
</evidence>
<sequence length="114" mass="10760">MVAAVAAAALAIIVGVIAFNAHRAQDQARPPGGGGQAGVPGHSLASFEMNQYLPEALRPAAPPAPVEAAGPAPVVSRATPSGGAVAAPPPPARGCSGSGIVGGLLNALGLGVGC</sequence>
<evidence type="ECO:0000256" key="1">
    <source>
        <dbReference type="SAM" id="MobiDB-lite"/>
    </source>
</evidence>
<gene>
    <name evidence="2" type="ORF">GCM10023321_38280</name>
</gene>
<name>A0ABP9Q8N2_9PSEU</name>
<dbReference type="Proteomes" id="UP001428817">
    <property type="component" value="Unassembled WGS sequence"/>
</dbReference>
<evidence type="ECO:0000313" key="2">
    <source>
        <dbReference type="EMBL" id="GAA5158465.1"/>
    </source>
</evidence>
<keyword evidence="3" id="KW-1185">Reference proteome</keyword>
<organism evidence="2 3">
    <name type="scientific">Pseudonocardia eucalypti</name>
    <dbReference type="NCBI Taxonomy" id="648755"/>
    <lineage>
        <taxon>Bacteria</taxon>
        <taxon>Bacillati</taxon>
        <taxon>Actinomycetota</taxon>
        <taxon>Actinomycetes</taxon>
        <taxon>Pseudonocardiales</taxon>
        <taxon>Pseudonocardiaceae</taxon>
        <taxon>Pseudonocardia</taxon>
    </lineage>
</organism>
<dbReference type="EMBL" id="BAABJP010000015">
    <property type="protein sequence ID" value="GAA5158465.1"/>
    <property type="molecule type" value="Genomic_DNA"/>
</dbReference>
<feature type="compositionally biased region" description="Low complexity" evidence="1">
    <location>
        <begin position="66"/>
        <end position="86"/>
    </location>
</feature>
<proteinExistence type="predicted"/>
<comment type="caution">
    <text evidence="2">The sequence shown here is derived from an EMBL/GenBank/DDBJ whole genome shotgun (WGS) entry which is preliminary data.</text>
</comment>
<feature type="region of interest" description="Disordered" evidence="1">
    <location>
        <begin position="61"/>
        <end position="90"/>
    </location>
</feature>
<accession>A0ABP9Q8N2</accession>